<evidence type="ECO:0000259" key="5">
    <source>
        <dbReference type="Pfam" id="PF12589"/>
    </source>
</evidence>
<proteinExistence type="predicted"/>
<gene>
    <name evidence="7" type="ORF">OKIOD_LOCUS7063</name>
</gene>
<dbReference type="PANTHER" id="PTHR12734">
    <property type="entry name" value="METHYLTRANSFERASE-RELATED"/>
    <property type="match status" value="1"/>
</dbReference>
<keyword evidence="2" id="KW-0808">Transferase</keyword>
<accession>A0ABN7SH25</accession>
<dbReference type="InterPro" id="IPR039769">
    <property type="entry name" value="Bud23-like"/>
</dbReference>
<evidence type="ECO:0000256" key="1">
    <source>
        <dbReference type="ARBA" id="ARBA00022603"/>
    </source>
</evidence>
<dbReference type="Proteomes" id="UP001158576">
    <property type="component" value="Chromosome XSR"/>
</dbReference>
<sequence length="279" mass="31277">MRPEHTAPPEVFYNTDEAKKYSRNTRIMEIQATMSERAIEMLCLPEDQPSFILDIGCGSGLSGECLSEQGHHWVGMDISEAMLDVAVSERETDGDVQLADMGQGIHYRAGVFDGAISISAVQWLCNADKKGHSPPKRLYQFFKTLYSSLRHGARAVLQLYPETPDQMELIMYQATRAGFSGGVVVDYPNSAKAKKYYLCLFAGIQQGQAQVPAGLTDEMDTATNTDRMRTKDFRSAGGVKNATRKQKVIARKERHLRKGKTTKHSENTKYTGRQRRPKF</sequence>
<reference evidence="7 8" key="1">
    <citation type="submission" date="2021-04" db="EMBL/GenBank/DDBJ databases">
        <authorList>
            <person name="Bliznina A."/>
        </authorList>
    </citation>
    <scope>NUCLEOTIDE SEQUENCE [LARGE SCALE GENOMIC DNA]</scope>
</reference>
<evidence type="ECO:0000259" key="6">
    <source>
        <dbReference type="Pfam" id="PF13649"/>
    </source>
</evidence>
<dbReference type="InterPro" id="IPR041698">
    <property type="entry name" value="Methyltransf_25"/>
</dbReference>
<feature type="compositionally biased region" description="Basic residues" evidence="4">
    <location>
        <begin position="242"/>
        <end position="262"/>
    </location>
</feature>
<evidence type="ECO:0000313" key="7">
    <source>
        <dbReference type="EMBL" id="CAG5098258.1"/>
    </source>
</evidence>
<dbReference type="Pfam" id="PF13649">
    <property type="entry name" value="Methyltransf_25"/>
    <property type="match status" value="1"/>
</dbReference>
<protein>
    <submittedName>
        <fullName evidence="7">Oidioi.mRNA.OKI2018_I69.XSR.g15505.t1.cds</fullName>
    </submittedName>
</protein>
<feature type="region of interest" description="Disordered" evidence="4">
    <location>
        <begin position="236"/>
        <end position="279"/>
    </location>
</feature>
<name>A0ABN7SH25_OIKDI</name>
<dbReference type="PANTHER" id="PTHR12734:SF0">
    <property type="entry name" value="18S RRNA (GUANINE-N(7))-METHYLTRANSFERASE-RELATED"/>
    <property type="match status" value="1"/>
</dbReference>
<feature type="domain" description="18S rRNA (guanine(1575)-N(7))-methyltransferase Bud23 C-terminal" evidence="5">
    <location>
        <begin position="200"/>
        <end position="276"/>
    </location>
</feature>
<feature type="domain" description="Methyltransferase" evidence="6">
    <location>
        <begin position="52"/>
        <end position="128"/>
    </location>
</feature>
<dbReference type="Gene3D" id="3.40.50.150">
    <property type="entry name" value="Vaccinia Virus protein VP39"/>
    <property type="match status" value="1"/>
</dbReference>
<evidence type="ECO:0000256" key="4">
    <source>
        <dbReference type="SAM" id="MobiDB-lite"/>
    </source>
</evidence>
<evidence type="ECO:0000256" key="2">
    <source>
        <dbReference type="ARBA" id="ARBA00022679"/>
    </source>
</evidence>
<dbReference type="InterPro" id="IPR022238">
    <property type="entry name" value="Bud23_C"/>
</dbReference>
<keyword evidence="3" id="KW-0949">S-adenosyl-L-methionine</keyword>
<evidence type="ECO:0000256" key="3">
    <source>
        <dbReference type="ARBA" id="ARBA00022691"/>
    </source>
</evidence>
<dbReference type="InterPro" id="IPR029063">
    <property type="entry name" value="SAM-dependent_MTases_sf"/>
</dbReference>
<evidence type="ECO:0000313" key="8">
    <source>
        <dbReference type="Proteomes" id="UP001158576"/>
    </source>
</evidence>
<keyword evidence="1" id="KW-0489">Methyltransferase</keyword>
<dbReference type="SUPFAM" id="SSF53335">
    <property type="entry name" value="S-adenosyl-L-methionine-dependent methyltransferases"/>
    <property type="match status" value="1"/>
</dbReference>
<keyword evidence="8" id="KW-1185">Reference proteome</keyword>
<dbReference type="CDD" id="cd02440">
    <property type="entry name" value="AdoMet_MTases"/>
    <property type="match status" value="1"/>
</dbReference>
<dbReference type="Pfam" id="PF12589">
    <property type="entry name" value="WBS_methylT"/>
    <property type="match status" value="1"/>
</dbReference>
<dbReference type="EMBL" id="OU015569">
    <property type="protein sequence ID" value="CAG5098258.1"/>
    <property type="molecule type" value="Genomic_DNA"/>
</dbReference>
<organism evidence="7 8">
    <name type="scientific">Oikopleura dioica</name>
    <name type="common">Tunicate</name>
    <dbReference type="NCBI Taxonomy" id="34765"/>
    <lineage>
        <taxon>Eukaryota</taxon>
        <taxon>Metazoa</taxon>
        <taxon>Chordata</taxon>
        <taxon>Tunicata</taxon>
        <taxon>Appendicularia</taxon>
        <taxon>Copelata</taxon>
        <taxon>Oikopleuridae</taxon>
        <taxon>Oikopleura</taxon>
    </lineage>
</organism>